<dbReference type="InterPro" id="IPR000907">
    <property type="entry name" value="LipOase"/>
</dbReference>
<evidence type="ECO:0000313" key="7">
    <source>
        <dbReference type="Proteomes" id="UP001279410"/>
    </source>
</evidence>
<keyword evidence="1" id="KW-0479">Metal-binding</keyword>
<keyword evidence="2" id="KW-0223">Dioxygenase</keyword>
<dbReference type="PANTHER" id="PTHR11771">
    <property type="entry name" value="LIPOXYGENASE"/>
    <property type="match status" value="1"/>
</dbReference>
<sequence>MPNTPISLQLPPPTTKGTTSEAKMLHTFPDVGTTAQGMNIMWLLTKQSSDFVPLGKYPERHFCEETPCKLIEDFQGKLEILSTKIKVRNLRLEVPYTYMDPQNIENTDLLRHNQVVQLIVTNLRNRPLSRSTINSMSKSIAGLYHSLVTGSKDFPSVPLEGFLHPRLMATPFAKTWQRQGENATPSPLTEAPAGMMVPAAGSRSSHILFPPLAEKAELAALRVDRRNCVCTVESDGSSVTRVISTVFRTDSTELTNRWRVTDYSSDGHTLMSVLCQFTEKSAQCAMTQSKREREETTSTSTSTTSSSFSPPKKRLRV</sequence>
<evidence type="ECO:0000256" key="1">
    <source>
        <dbReference type="ARBA" id="ARBA00022723"/>
    </source>
</evidence>
<reference evidence="6" key="1">
    <citation type="submission" date="2022-08" db="EMBL/GenBank/DDBJ databases">
        <title>Genome sequencing of akame (Lates japonicus).</title>
        <authorList>
            <person name="Hashiguchi Y."/>
            <person name="Takahashi H."/>
        </authorList>
    </citation>
    <scope>NUCLEOTIDE SEQUENCE</scope>
    <source>
        <strain evidence="6">Kochi</strain>
    </source>
</reference>
<evidence type="ECO:0000313" key="6">
    <source>
        <dbReference type="EMBL" id="GLD70555.1"/>
    </source>
</evidence>
<accession>A0AAD3NDP8</accession>
<evidence type="ECO:0000256" key="4">
    <source>
        <dbReference type="SAM" id="MobiDB-lite"/>
    </source>
</evidence>
<feature type="region of interest" description="Disordered" evidence="4">
    <location>
        <begin position="285"/>
        <end position="317"/>
    </location>
</feature>
<protein>
    <recommendedName>
        <fullName evidence="5">Lipoxygenase domain-containing protein</fullName>
    </recommendedName>
</protein>
<dbReference type="EMBL" id="BRZM01000377">
    <property type="protein sequence ID" value="GLD70555.1"/>
    <property type="molecule type" value="Genomic_DNA"/>
</dbReference>
<organism evidence="6 7">
    <name type="scientific">Lates japonicus</name>
    <name type="common">Japanese lates</name>
    <dbReference type="NCBI Taxonomy" id="270547"/>
    <lineage>
        <taxon>Eukaryota</taxon>
        <taxon>Metazoa</taxon>
        <taxon>Chordata</taxon>
        <taxon>Craniata</taxon>
        <taxon>Vertebrata</taxon>
        <taxon>Euteleostomi</taxon>
        <taxon>Actinopterygii</taxon>
        <taxon>Neopterygii</taxon>
        <taxon>Teleostei</taxon>
        <taxon>Neoteleostei</taxon>
        <taxon>Acanthomorphata</taxon>
        <taxon>Carangaria</taxon>
        <taxon>Carangaria incertae sedis</taxon>
        <taxon>Centropomidae</taxon>
        <taxon>Lates</taxon>
    </lineage>
</organism>
<evidence type="ECO:0000256" key="3">
    <source>
        <dbReference type="ARBA" id="ARBA00023002"/>
    </source>
</evidence>
<feature type="domain" description="Lipoxygenase" evidence="5">
    <location>
        <begin position="1"/>
        <end position="110"/>
    </location>
</feature>
<dbReference type="Proteomes" id="UP001279410">
    <property type="component" value="Unassembled WGS sequence"/>
</dbReference>
<dbReference type="InterPro" id="IPR036226">
    <property type="entry name" value="LipOase_C_sf"/>
</dbReference>
<dbReference type="AlphaFoldDB" id="A0AAD3NDP8"/>
<feature type="compositionally biased region" description="Low complexity" evidence="4">
    <location>
        <begin position="297"/>
        <end position="307"/>
    </location>
</feature>
<comment type="caution">
    <text evidence="6">The sequence shown here is derived from an EMBL/GenBank/DDBJ whole genome shotgun (WGS) entry which is preliminary data.</text>
</comment>
<name>A0AAD3NDP8_LATJO</name>
<keyword evidence="7" id="KW-1185">Reference proteome</keyword>
<gene>
    <name evidence="6" type="ORF">AKAME5_002187300</name>
</gene>
<dbReference type="InterPro" id="IPR013819">
    <property type="entry name" value="LipOase_C"/>
</dbReference>
<evidence type="ECO:0000259" key="5">
    <source>
        <dbReference type="PROSITE" id="PS51393"/>
    </source>
</evidence>
<dbReference type="GO" id="GO:0046872">
    <property type="term" value="F:metal ion binding"/>
    <property type="evidence" value="ECO:0007669"/>
    <property type="project" value="UniProtKB-KW"/>
</dbReference>
<proteinExistence type="predicted"/>
<dbReference type="GO" id="GO:0016702">
    <property type="term" value="F:oxidoreductase activity, acting on single donors with incorporation of molecular oxygen, incorporation of two atoms of oxygen"/>
    <property type="evidence" value="ECO:0007669"/>
    <property type="project" value="InterPro"/>
</dbReference>
<evidence type="ECO:0000256" key="2">
    <source>
        <dbReference type="ARBA" id="ARBA00022964"/>
    </source>
</evidence>
<dbReference type="PROSITE" id="PS51393">
    <property type="entry name" value="LIPOXYGENASE_3"/>
    <property type="match status" value="1"/>
</dbReference>
<keyword evidence="3" id="KW-0560">Oxidoreductase</keyword>
<dbReference type="GO" id="GO:0034440">
    <property type="term" value="P:lipid oxidation"/>
    <property type="evidence" value="ECO:0007669"/>
    <property type="project" value="InterPro"/>
</dbReference>
<dbReference type="Gene3D" id="1.20.245.10">
    <property type="entry name" value="Lipoxygenase-1, Domain 5"/>
    <property type="match status" value="1"/>
</dbReference>
<dbReference type="SUPFAM" id="SSF48484">
    <property type="entry name" value="Lipoxigenase"/>
    <property type="match status" value="1"/>
</dbReference>